<dbReference type="PANTHER" id="PTHR43775:SF51">
    <property type="entry name" value="INACTIVE PHENOLPHTHIOCEROL SYNTHESIS POLYKETIDE SYNTHASE TYPE I PKS1-RELATED"/>
    <property type="match status" value="1"/>
</dbReference>
<evidence type="ECO:0000259" key="12">
    <source>
        <dbReference type="PROSITE" id="PS52019"/>
    </source>
</evidence>
<dbReference type="FunFam" id="3.40.47.10:FF:000019">
    <property type="entry name" value="Polyketide synthase type I"/>
    <property type="match status" value="1"/>
</dbReference>
<comment type="cofactor">
    <cofactor evidence="1">
        <name>pantetheine 4'-phosphate</name>
        <dbReference type="ChEBI" id="CHEBI:47942"/>
    </cofactor>
</comment>
<dbReference type="InterPro" id="IPR020843">
    <property type="entry name" value="ER"/>
</dbReference>
<dbReference type="Gene3D" id="3.30.70.3290">
    <property type="match status" value="1"/>
</dbReference>
<evidence type="ECO:0000259" key="11">
    <source>
        <dbReference type="PROSITE" id="PS52004"/>
    </source>
</evidence>
<keyword evidence="7" id="KW-0511">Multifunctional enzyme</keyword>
<evidence type="ECO:0000256" key="3">
    <source>
        <dbReference type="ARBA" id="ARBA00022450"/>
    </source>
</evidence>
<sequence>MTTSSESVVAALRASLKEAEHLRRQNHKLVAAATEPIAVVAMSCRYPGGVNSPEDLWKLLASGEDAIGAFPADRGWDLDALRDAGVDQRGNAVSQEGGFLDGVADFDAGFFGISPRESVTMDPQQRLLLETSWEAIERAGIDPVSLRGSRTGVYVGTNGQDYAYLLVRSLADATGDIGTGIAASATSGRLSYTLGLEGPAVTVDTACSSSLVALHTAAQALRAGECSLALVGGVNVMSSPGSLMEFSRQGGLAADGRCKAFADAADGTGWSEGVGVLLVERLSDARRNGHPVLAVVRGSAVNQDGASNGFTAPSGPSQQRVIRQALASAGLSTSDVDAVEAHGTGTPLGDPIEAQALLATYGQGRDPERPLLLGSVKSNLGHTQAAAGVAGIIKTVMAMRHGVLPKTLHVDAPSSHVDWSAGAVELVTETREWPKADRPWRAGVSSFGISGTNAHVILEQTDPAEEPVTDPAPAPDVVPWPVSARSEEALTAQIERISALRGAVSPVDVGFSLVSGRSAFEHRAVLLAQGPEGELSEAARGRAETGRSLAVLFSGQGAQRVGMGRELHARFPVFAEALDAVLAHFDGELREVMFTDTDETRLNETGFTQPALFAVEVALFRLVESWGIHPDFVAGHSIGEITAAHVAGVLSLEDACRLVSARARLMQALPTGGAMVAVQAPEAEVAARLVDGVSIAAVNGPESVVLAGDEAEVLRIAEGFAAEGRKTRRLSVSHAFHSPLMDPMLDDFRRVVEGLSFESPRIPLVSNVTGGLAADELVRSADYWVRHVRETVRFADGVRALVAEGASAFLELGPDGVLTAMAQHSLEDGEARAAVAALRKDRSEETALLTALARLHVTGVAVDWAALFAGTGGRRVDLPTYPFQHERYWPRPDVTGGDVTGAGLQPAEHPLLGATLTLAESGEVVFTGRLSTRTYPWLTDHVMGGSVLFPATGFLELAMRAGDQVGCDRVEEFLLLSPLVLTEDGAAQVQVLLGAPDETGARSLSVYSRADGAFDEPWTQHAHGTLTTGERIGDFGSQVWPPQGAEAVDLAGFYDGTGYGPAFQGLRAVWRCADGAYVEVALPAHVEGDAQSFGLHPALLDAVLQSHRMAGVGSEGDQFLPFAWRGVSLHAAGASVLRARVTRTGDDSVSITAVDTEGAPVLSAEAMVMRAYQDPGTGRPADRRGTLLALDWVAAPEVRPAPARCVSLGADELGVGASVASLADLTGDEDLVVVPVSGAGDDVPTAAHELTARVLGLLHEWADRAEGGTSRLVFVTRGAVSADEGEAVPDLAAGAVWGLVRSAQSENPGRIALLDLQDGSGDLAGVLADLPGLLATEDAQFVVRDGVVRVARLAQPGAGAGLLAPAGVPWRLDSEAKGSLDKLVLAPCPEILEPLTPGQVRLDVEAAGVNFRDVLNALGMYPGEAGLLGAEAAGTVTETGPGVHGLRPGDRVMGMVFGGYGPVAVTDQRLLTRIPEDWSAARAASVPLVFLTALYALKDLADLRPGQSILVHAGAGGVGMAAIQLARHLGAEVFATAGEGKWDTLRELGVADDHIASSRTTDFEERFRAVTGGRGVDVVLNALAGEFVDASLRLTAPGGRFLEMGKTDIRDPESTAPVHYKAFDLADAGPDRVQGMFGELLELFAEGALHTLPVATWDVRRAPEAFRYMSRAQHIGKIVLTLPRAWNPDGTVLITGGTGGLGGELARHLVTERGARHLLLVSRSGPDAPGAQELRAELAAHGAEVTLLACDVADREGAAAAVGAVPAAHPLTAVVHTAGVLDDGMVASLTPERLSAVLRPKVDAAWHLHEATKDLGLAGFVLYSSVSGVLGTAGQGNYAAGNVFLDALARHRAAHGLPAHSLAWGAWAPTGGMTATLSDADVQRIASSGATPLTVEQGLALFDAATATAGSHLVPLGPVSTGTRDRGTVPPVLRGLVKGSRRTAAGATGGAEAAERLTQRLREARPEDRTRLATDLVRTEAAAVLGHASAKAIDTRREFNDLGFDSLTAVELRNRLATATGLRLSATLVFDYPNPLALADHLVSRLVDDSGTGPDLLAELERLESALAVSEPDDRTRAAVAGRLSQILDGWRGAPAEEDGAEVAERLEAASTDEIFAFIDNELGRHSDR</sequence>
<dbReference type="InterPro" id="IPR036736">
    <property type="entry name" value="ACP-like_sf"/>
</dbReference>
<evidence type="ECO:0000256" key="8">
    <source>
        <dbReference type="ARBA" id="ARBA00023315"/>
    </source>
</evidence>
<dbReference type="GO" id="GO:0004315">
    <property type="term" value="F:3-oxoacyl-[acyl-carrier-protein] synthase activity"/>
    <property type="evidence" value="ECO:0007669"/>
    <property type="project" value="InterPro"/>
</dbReference>
<dbReference type="SMART" id="SM00827">
    <property type="entry name" value="PKS_AT"/>
    <property type="match status" value="1"/>
</dbReference>
<evidence type="ECO:0000256" key="7">
    <source>
        <dbReference type="ARBA" id="ARBA00023268"/>
    </source>
</evidence>
<comment type="pathway">
    <text evidence="2">Antibiotic biosynthesis.</text>
</comment>
<dbReference type="Gene3D" id="3.40.366.10">
    <property type="entry name" value="Malonyl-Coenzyme A Acyl Carrier Protein, domain 2"/>
    <property type="match status" value="1"/>
</dbReference>
<dbReference type="InterPro" id="IPR013968">
    <property type="entry name" value="PKS_KR"/>
</dbReference>
<dbReference type="SUPFAM" id="SSF51735">
    <property type="entry name" value="NAD(P)-binding Rossmann-fold domains"/>
    <property type="match status" value="3"/>
</dbReference>
<dbReference type="InterPro" id="IPR042104">
    <property type="entry name" value="PKS_dehydratase_sf"/>
</dbReference>
<dbReference type="InterPro" id="IPR002364">
    <property type="entry name" value="Quin_OxRdtase/zeta-crystal_CS"/>
</dbReference>
<evidence type="ECO:0000256" key="6">
    <source>
        <dbReference type="ARBA" id="ARBA00023194"/>
    </source>
</evidence>
<dbReference type="Gene3D" id="3.40.50.11460">
    <property type="match status" value="1"/>
</dbReference>
<dbReference type="PROSITE" id="PS50075">
    <property type="entry name" value="CARRIER"/>
    <property type="match status" value="1"/>
</dbReference>
<dbReference type="Gene3D" id="3.40.50.720">
    <property type="entry name" value="NAD(P)-binding Rossmann-like Domain"/>
    <property type="match status" value="1"/>
</dbReference>
<feature type="region of interest" description="N-terminal hotdog fold" evidence="9">
    <location>
        <begin position="909"/>
        <end position="1033"/>
    </location>
</feature>
<keyword evidence="5" id="KW-0808">Transferase</keyword>
<feature type="domain" description="PKS/mFAS DH" evidence="12">
    <location>
        <begin position="909"/>
        <end position="1178"/>
    </location>
</feature>
<dbReference type="InterPro" id="IPR014030">
    <property type="entry name" value="Ketoacyl_synth_N"/>
</dbReference>
<dbReference type="CDD" id="cd05195">
    <property type="entry name" value="enoyl_red"/>
    <property type="match status" value="1"/>
</dbReference>
<dbReference type="CDD" id="cd00833">
    <property type="entry name" value="PKS"/>
    <property type="match status" value="1"/>
</dbReference>
<dbReference type="SMART" id="SM00829">
    <property type="entry name" value="PKS_ER"/>
    <property type="match status" value="1"/>
</dbReference>
<dbReference type="PANTHER" id="PTHR43775">
    <property type="entry name" value="FATTY ACID SYNTHASE"/>
    <property type="match status" value="1"/>
</dbReference>
<dbReference type="InterPro" id="IPR049552">
    <property type="entry name" value="PKS_DH_N"/>
</dbReference>
<dbReference type="Pfam" id="PF00109">
    <property type="entry name" value="ketoacyl-synt"/>
    <property type="match status" value="1"/>
</dbReference>
<dbReference type="FunFam" id="3.40.366.10:FF:000002">
    <property type="entry name" value="Probable polyketide synthase 2"/>
    <property type="match status" value="1"/>
</dbReference>
<evidence type="ECO:0000259" key="10">
    <source>
        <dbReference type="PROSITE" id="PS50075"/>
    </source>
</evidence>
<dbReference type="InterPro" id="IPR014031">
    <property type="entry name" value="Ketoacyl_synth_C"/>
</dbReference>
<dbReference type="Gene3D" id="3.40.47.10">
    <property type="match status" value="1"/>
</dbReference>
<keyword evidence="4" id="KW-0597">Phosphoprotein</keyword>
<dbReference type="InterPro" id="IPR036291">
    <property type="entry name" value="NAD(P)-bd_dom_sf"/>
</dbReference>
<dbReference type="InterPro" id="IPR015083">
    <property type="entry name" value="NorB/c/GfsB-D-like_docking"/>
</dbReference>
<organism evidence="13 14">
    <name type="scientific">Streptomyces eurocidicus</name>
    <name type="common">Streptoverticillium eurocidicus</name>
    <dbReference type="NCBI Taxonomy" id="66423"/>
    <lineage>
        <taxon>Bacteria</taxon>
        <taxon>Bacillati</taxon>
        <taxon>Actinomycetota</taxon>
        <taxon>Actinomycetes</taxon>
        <taxon>Kitasatosporales</taxon>
        <taxon>Streptomycetaceae</taxon>
        <taxon>Streptomyces</taxon>
    </lineage>
</organism>
<dbReference type="InterPro" id="IPR032821">
    <property type="entry name" value="PKS_assoc"/>
</dbReference>
<dbReference type="Pfam" id="PF16197">
    <property type="entry name" value="KAsynt_C_assoc"/>
    <property type="match status" value="1"/>
</dbReference>
<dbReference type="SUPFAM" id="SSF52151">
    <property type="entry name" value="FabD/lysophospholipase-like"/>
    <property type="match status" value="1"/>
</dbReference>
<dbReference type="GO" id="GO:0016491">
    <property type="term" value="F:oxidoreductase activity"/>
    <property type="evidence" value="ECO:0007669"/>
    <property type="project" value="InterPro"/>
</dbReference>
<dbReference type="Pfam" id="PF21089">
    <property type="entry name" value="PKS_DH_N"/>
    <property type="match status" value="1"/>
</dbReference>
<dbReference type="InterPro" id="IPR049900">
    <property type="entry name" value="PKS_mFAS_DH"/>
</dbReference>
<feature type="domain" description="Ketosynthase family 3 (KS3)" evidence="11">
    <location>
        <begin position="34"/>
        <end position="460"/>
    </location>
</feature>
<gene>
    <name evidence="13" type="ORF">FHS36_005972</name>
</gene>
<keyword evidence="3" id="KW-0596">Phosphopantetheine</keyword>
<dbReference type="InterPro" id="IPR001227">
    <property type="entry name" value="Ac_transferase_dom_sf"/>
</dbReference>
<dbReference type="Gene3D" id="3.90.180.10">
    <property type="entry name" value="Medium-chain alcohol dehydrogenases, catalytic domain"/>
    <property type="match status" value="1"/>
</dbReference>
<evidence type="ECO:0000256" key="9">
    <source>
        <dbReference type="PROSITE-ProRule" id="PRU01363"/>
    </source>
</evidence>
<dbReference type="InterPro" id="IPR016035">
    <property type="entry name" value="Acyl_Trfase/lysoPLipase"/>
</dbReference>
<keyword evidence="6" id="KW-0045">Antibiotic biosynthesis</keyword>
<dbReference type="Pfam" id="PF08659">
    <property type="entry name" value="KR"/>
    <property type="match status" value="1"/>
</dbReference>
<evidence type="ECO:0000313" key="13">
    <source>
        <dbReference type="EMBL" id="MBB5122499.1"/>
    </source>
</evidence>
<dbReference type="InterPro" id="IPR057326">
    <property type="entry name" value="KR_dom"/>
</dbReference>
<feature type="domain" description="Carrier" evidence="10">
    <location>
        <begin position="1971"/>
        <end position="2046"/>
    </location>
</feature>
<dbReference type="FunFam" id="1.10.1200.10:FF:000007">
    <property type="entry name" value="Probable polyketide synthase pks17"/>
    <property type="match status" value="1"/>
</dbReference>
<dbReference type="GO" id="GO:0031177">
    <property type="term" value="F:phosphopantetheine binding"/>
    <property type="evidence" value="ECO:0007669"/>
    <property type="project" value="InterPro"/>
</dbReference>
<dbReference type="Pfam" id="PF08240">
    <property type="entry name" value="ADH_N"/>
    <property type="match status" value="1"/>
</dbReference>
<reference evidence="13 14" key="1">
    <citation type="submission" date="2020-08" db="EMBL/GenBank/DDBJ databases">
        <title>Genomic Encyclopedia of Type Strains, Phase III (KMG-III): the genomes of soil and plant-associated and newly described type strains.</title>
        <authorList>
            <person name="Whitman W."/>
        </authorList>
    </citation>
    <scope>NUCLEOTIDE SEQUENCE [LARGE SCALE GENOMIC DNA]</scope>
    <source>
        <strain evidence="13 14">CECT 3259</strain>
    </source>
</reference>
<dbReference type="InterPro" id="IPR018201">
    <property type="entry name" value="Ketoacyl_synth_AS"/>
</dbReference>
<proteinExistence type="predicted"/>
<dbReference type="SUPFAM" id="SSF50129">
    <property type="entry name" value="GroES-like"/>
    <property type="match status" value="1"/>
</dbReference>
<dbReference type="PROSITE" id="PS00012">
    <property type="entry name" value="PHOSPHOPANTETHEINE"/>
    <property type="match status" value="1"/>
</dbReference>
<dbReference type="InterPro" id="IPR050091">
    <property type="entry name" value="PKS_NRPS_Biosynth_Enz"/>
</dbReference>
<dbReference type="GO" id="GO:0033068">
    <property type="term" value="P:macrolide biosynthetic process"/>
    <property type="evidence" value="ECO:0007669"/>
    <property type="project" value="UniProtKB-ARBA"/>
</dbReference>
<dbReference type="InterPro" id="IPR049551">
    <property type="entry name" value="PKS_DH_C"/>
</dbReference>
<dbReference type="Proteomes" id="UP000528608">
    <property type="component" value="Unassembled WGS sequence"/>
</dbReference>
<dbReference type="Pfam" id="PF00550">
    <property type="entry name" value="PP-binding"/>
    <property type="match status" value="1"/>
</dbReference>
<dbReference type="FunFam" id="3.40.50.720:FF:000209">
    <property type="entry name" value="Polyketide synthase Pks12"/>
    <property type="match status" value="1"/>
</dbReference>
<dbReference type="CDD" id="cd08956">
    <property type="entry name" value="KR_3_FAS_SDR_x"/>
    <property type="match status" value="1"/>
</dbReference>
<dbReference type="Pfam" id="PF08990">
    <property type="entry name" value="Docking"/>
    <property type="match status" value="1"/>
</dbReference>
<dbReference type="SMART" id="SM00822">
    <property type="entry name" value="PKS_KR"/>
    <property type="match status" value="1"/>
</dbReference>
<evidence type="ECO:0000256" key="1">
    <source>
        <dbReference type="ARBA" id="ARBA00001957"/>
    </source>
</evidence>
<protein>
    <submittedName>
        <fullName evidence="13">Polyketide synthase 12</fullName>
    </submittedName>
</protein>
<dbReference type="InterPro" id="IPR055123">
    <property type="entry name" value="SpnB-like_Rossmann"/>
</dbReference>
<dbReference type="SUPFAM" id="SSF53901">
    <property type="entry name" value="Thiolase-like"/>
    <property type="match status" value="1"/>
</dbReference>
<name>A0A7W8BFM2_STREU</name>
<dbReference type="SMART" id="SM00823">
    <property type="entry name" value="PKS_PP"/>
    <property type="match status" value="1"/>
</dbReference>
<feature type="active site" description="Proton acceptor; for dehydratase activity" evidence="9">
    <location>
        <position position="941"/>
    </location>
</feature>
<evidence type="ECO:0000313" key="14">
    <source>
        <dbReference type="Proteomes" id="UP000528608"/>
    </source>
</evidence>
<dbReference type="Pfam" id="PF22953">
    <property type="entry name" value="SpnB_Rossmann"/>
    <property type="match status" value="1"/>
</dbReference>
<evidence type="ECO:0000256" key="4">
    <source>
        <dbReference type="ARBA" id="ARBA00022553"/>
    </source>
</evidence>
<dbReference type="Pfam" id="PF14765">
    <property type="entry name" value="PS-DH"/>
    <property type="match status" value="1"/>
</dbReference>
<dbReference type="InterPro" id="IPR011032">
    <property type="entry name" value="GroES-like_sf"/>
</dbReference>
<dbReference type="InterPro" id="IPR020841">
    <property type="entry name" value="PKS_Beta-ketoAc_synthase_dom"/>
</dbReference>
<dbReference type="FunFam" id="3.90.180.10:FF:000032">
    <property type="entry name" value="Probable polyketide synthase pks1"/>
    <property type="match status" value="1"/>
</dbReference>
<dbReference type="SMART" id="SM01294">
    <property type="entry name" value="PKS_PP_betabranch"/>
    <property type="match status" value="1"/>
</dbReference>
<dbReference type="SUPFAM" id="SSF47336">
    <property type="entry name" value="ACP-like"/>
    <property type="match status" value="1"/>
</dbReference>
<dbReference type="Pfam" id="PF00698">
    <property type="entry name" value="Acyl_transf_1"/>
    <property type="match status" value="1"/>
</dbReference>
<dbReference type="Gene3D" id="1.10.1200.10">
    <property type="entry name" value="ACP-like"/>
    <property type="match status" value="1"/>
</dbReference>
<dbReference type="InterPro" id="IPR020806">
    <property type="entry name" value="PKS_PP-bd"/>
</dbReference>
<evidence type="ECO:0000256" key="2">
    <source>
        <dbReference type="ARBA" id="ARBA00004792"/>
    </source>
</evidence>
<dbReference type="InterPro" id="IPR013154">
    <property type="entry name" value="ADH-like_N"/>
</dbReference>
<dbReference type="EMBL" id="JACHJF010000028">
    <property type="protein sequence ID" value="MBB5122499.1"/>
    <property type="molecule type" value="Genomic_DNA"/>
</dbReference>
<dbReference type="PROSITE" id="PS00606">
    <property type="entry name" value="KS3_1"/>
    <property type="match status" value="1"/>
</dbReference>
<dbReference type="RefSeq" id="WP_102918843.1">
    <property type="nucleotide sequence ID" value="NZ_JACHJF010000028.1"/>
</dbReference>
<feature type="active site" description="Proton donor; for dehydratase activity" evidence="9">
    <location>
        <position position="1101"/>
    </location>
</feature>
<dbReference type="Gene3D" id="3.10.129.110">
    <property type="entry name" value="Polyketide synthase dehydratase"/>
    <property type="match status" value="1"/>
</dbReference>
<dbReference type="OrthoDB" id="9778690at2"/>
<dbReference type="InterPro" id="IPR006162">
    <property type="entry name" value="Ppantetheine_attach_site"/>
</dbReference>
<comment type="caution">
    <text evidence="13">The sequence shown here is derived from an EMBL/GenBank/DDBJ whole genome shotgun (WGS) entry which is preliminary data.</text>
</comment>
<dbReference type="Pfam" id="PF13602">
    <property type="entry name" value="ADH_zinc_N_2"/>
    <property type="match status" value="1"/>
</dbReference>
<dbReference type="SMART" id="SM00826">
    <property type="entry name" value="PKS_DH"/>
    <property type="match status" value="1"/>
</dbReference>
<dbReference type="InterPro" id="IPR014043">
    <property type="entry name" value="Acyl_transferase_dom"/>
</dbReference>
<dbReference type="InterPro" id="IPR020807">
    <property type="entry name" value="PKS_DH"/>
</dbReference>
<dbReference type="PROSITE" id="PS52004">
    <property type="entry name" value="KS3_2"/>
    <property type="match status" value="1"/>
</dbReference>
<dbReference type="PROSITE" id="PS01162">
    <property type="entry name" value="QOR_ZETA_CRYSTAL"/>
    <property type="match status" value="1"/>
</dbReference>
<dbReference type="SMART" id="SM00825">
    <property type="entry name" value="PKS_KS"/>
    <property type="match status" value="1"/>
</dbReference>
<dbReference type="SUPFAM" id="SSF55048">
    <property type="entry name" value="Probable ACP-binding domain of malonyl-CoA ACP transacylase"/>
    <property type="match status" value="1"/>
</dbReference>
<dbReference type="InterPro" id="IPR016039">
    <property type="entry name" value="Thiolase-like"/>
</dbReference>
<dbReference type="GO" id="GO:0006633">
    <property type="term" value="P:fatty acid biosynthetic process"/>
    <property type="evidence" value="ECO:0007669"/>
    <property type="project" value="InterPro"/>
</dbReference>
<dbReference type="Pfam" id="PF02801">
    <property type="entry name" value="Ketoacyl-synt_C"/>
    <property type="match status" value="1"/>
</dbReference>
<feature type="region of interest" description="C-terminal hotdog fold" evidence="9">
    <location>
        <begin position="1045"/>
        <end position="1178"/>
    </location>
</feature>
<evidence type="ECO:0000256" key="5">
    <source>
        <dbReference type="ARBA" id="ARBA00022679"/>
    </source>
</evidence>
<accession>A0A7W8BFM2</accession>
<dbReference type="InterPro" id="IPR009081">
    <property type="entry name" value="PP-bd_ACP"/>
</dbReference>
<dbReference type="GO" id="GO:0004312">
    <property type="term" value="F:fatty acid synthase activity"/>
    <property type="evidence" value="ECO:0007669"/>
    <property type="project" value="TreeGrafter"/>
</dbReference>
<keyword evidence="8" id="KW-0012">Acyltransferase</keyword>
<dbReference type="PROSITE" id="PS52019">
    <property type="entry name" value="PKS_MFAS_DH"/>
    <property type="match status" value="1"/>
</dbReference>
<dbReference type="InterPro" id="IPR016036">
    <property type="entry name" value="Malonyl_transacylase_ACP-bd"/>
</dbReference>
<dbReference type="GO" id="GO:0008270">
    <property type="term" value="F:zinc ion binding"/>
    <property type="evidence" value="ECO:0007669"/>
    <property type="project" value="InterPro"/>
</dbReference>